<evidence type="ECO:0000256" key="3">
    <source>
        <dbReference type="ARBA" id="ARBA00022898"/>
    </source>
</evidence>
<dbReference type="Gene3D" id="3.40.640.10">
    <property type="entry name" value="Type I PLP-dependent aspartate aminotransferase-like (Major domain)"/>
    <property type="match status" value="1"/>
</dbReference>
<dbReference type="Gene3D" id="1.10.10.10">
    <property type="entry name" value="Winged helix-like DNA-binding domain superfamily/Winged helix DNA-binding domain"/>
    <property type="match status" value="1"/>
</dbReference>
<comment type="caution">
    <text evidence="8">The sequence shown here is derived from an EMBL/GenBank/DDBJ whole genome shotgun (WGS) entry which is preliminary data.</text>
</comment>
<keyword evidence="9" id="KW-1185">Reference proteome</keyword>
<dbReference type="PROSITE" id="PS50949">
    <property type="entry name" value="HTH_GNTR"/>
    <property type="match status" value="1"/>
</dbReference>
<dbReference type="InterPro" id="IPR004839">
    <property type="entry name" value="Aminotransferase_I/II_large"/>
</dbReference>
<dbReference type="InterPro" id="IPR036390">
    <property type="entry name" value="WH_DNA-bd_sf"/>
</dbReference>
<evidence type="ECO:0000313" key="9">
    <source>
        <dbReference type="Proteomes" id="UP000543030"/>
    </source>
</evidence>
<dbReference type="SMART" id="SM00345">
    <property type="entry name" value="HTH_GNTR"/>
    <property type="match status" value="1"/>
</dbReference>
<feature type="domain" description="HTH gntR-type" evidence="7">
    <location>
        <begin position="20"/>
        <end position="88"/>
    </location>
</feature>
<dbReference type="RefSeq" id="WP_184097008.1">
    <property type="nucleotide sequence ID" value="NZ_JACHHN010000001.1"/>
</dbReference>
<comment type="similarity">
    <text evidence="1">In the C-terminal section; belongs to the class-I pyridoxal-phosphate-dependent aminotransferase family.</text>
</comment>
<dbReference type="AlphaFoldDB" id="A0A840RBA8"/>
<dbReference type="PANTHER" id="PTHR46577:SF1">
    <property type="entry name" value="HTH-TYPE TRANSCRIPTIONAL REGULATORY PROTEIN GABR"/>
    <property type="match status" value="1"/>
</dbReference>
<dbReference type="Pfam" id="PF00155">
    <property type="entry name" value="Aminotran_1_2"/>
    <property type="match status" value="1"/>
</dbReference>
<dbReference type="PRINTS" id="PR00035">
    <property type="entry name" value="HTHGNTR"/>
</dbReference>
<protein>
    <recommendedName>
        <fullName evidence="2">Putative 8-amino-7-oxononanoate synthase</fullName>
    </recommendedName>
</protein>
<dbReference type="EMBL" id="JACHHN010000001">
    <property type="protein sequence ID" value="MBB5189693.1"/>
    <property type="molecule type" value="Genomic_DNA"/>
</dbReference>
<evidence type="ECO:0000256" key="5">
    <source>
        <dbReference type="ARBA" id="ARBA00023125"/>
    </source>
</evidence>
<dbReference type="GO" id="GO:0003677">
    <property type="term" value="F:DNA binding"/>
    <property type="evidence" value="ECO:0007669"/>
    <property type="project" value="UniProtKB-KW"/>
</dbReference>
<dbReference type="GO" id="GO:0008483">
    <property type="term" value="F:transaminase activity"/>
    <property type="evidence" value="ECO:0007669"/>
    <property type="project" value="UniProtKB-KW"/>
</dbReference>
<dbReference type="PANTHER" id="PTHR46577">
    <property type="entry name" value="HTH-TYPE TRANSCRIPTIONAL REGULATORY PROTEIN GABR"/>
    <property type="match status" value="1"/>
</dbReference>
<keyword evidence="3" id="KW-0663">Pyridoxal phosphate</keyword>
<dbReference type="CDD" id="cd00609">
    <property type="entry name" value="AAT_like"/>
    <property type="match status" value="1"/>
</dbReference>
<evidence type="ECO:0000256" key="1">
    <source>
        <dbReference type="ARBA" id="ARBA00005384"/>
    </source>
</evidence>
<dbReference type="SUPFAM" id="SSF53383">
    <property type="entry name" value="PLP-dependent transferases"/>
    <property type="match status" value="1"/>
</dbReference>
<keyword evidence="8" id="KW-0808">Transferase</keyword>
<evidence type="ECO:0000256" key="6">
    <source>
        <dbReference type="ARBA" id="ARBA00023163"/>
    </source>
</evidence>
<dbReference type="InterPro" id="IPR000524">
    <property type="entry name" value="Tscrpt_reg_HTH_GntR"/>
</dbReference>
<evidence type="ECO:0000259" key="7">
    <source>
        <dbReference type="PROSITE" id="PS50949"/>
    </source>
</evidence>
<dbReference type="InterPro" id="IPR036388">
    <property type="entry name" value="WH-like_DNA-bd_sf"/>
</dbReference>
<keyword evidence="8" id="KW-0032">Aminotransferase</keyword>
<name>A0A840RBA8_9NEIS</name>
<keyword evidence="4" id="KW-0805">Transcription regulation</keyword>
<proteinExistence type="inferred from homology"/>
<dbReference type="CDD" id="cd07377">
    <property type="entry name" value="WHTH_GntR"/>
    <property type="match status" value="1"/>
</dbReference>
<dbReference type="SUPFAM" id="SSF46785">
    <property type="entry name" value="Winged helix' DNA-binding domain"/>
    <property type="match status" value="1"/>
</dbReference>
<reference evidence="8 9" key="1">
    <citation type="submission" date="2020-08" db="EMBL/GenBank/DDBJ databases">
        <title>Genomic Encyclopedia of Type Strains, Phase IV (KMG-IV): sequencing the most valuable type-strain genomes for metagenomic binning, comparative biology and taxonomic classification.</title>
        <authorList>
            <person name="Goeker M."/>
        </authorList>
    </citation>
    <scope>NUCLEOTIDE SEQUENCE [LARGE SCALE GENOMIC DNA]</scope>
    <source>
        <strain evidence="8 9">DSM 18233</strain>
    </source>
</reference>
<dbReference type="Proteomes" id="UP000543030">
    <property type="component" value="Unassembled WGS sequence"/>
</dbReference>
<keyword evidence="6" id="KW-0804">Transcription</keyword>
<keyword evidence="5" id="KW-0238">DNA-binding</keyword>
<evidence type="ECO:0000256" key="2">
    <source>
        <dbReference type="ARBA" id="ARBA00021531"/>
    </source>
</evidence>
<sequence>MRTSLLSDWLAQRLDKTGTEPAYRQLQRLLREAILAHELPAGRKLPSSRMLATELGIARNTVIQVYEQLAVEGYLLAGTGSGTFVADSTPDQQMLGNPATDASGETGRLSQRGQRLVASAGVSRRQWGAFVPGVADVTRFPAAVWSRLQARHMRNPQPELLSYAPPGGYAPLRVALADYLRNARSVRCEPEQIIITTGIHQSVDLAVRLLCDPGDEVWTEDPCYWGVRSVMQASGLALKPIPVDQEGICPSSEDLAQPPRMMLVTPSHQYPLGMVMSLARRRMLLEFARQRDCWIIEDDYDSEFRYANRPLMSLQGMDDANRVIYVGSFGKILYPGLRIGYLVVPPALAEPFAVALAELYREGQLLQQAVLADFIAEGHFGAHIRRMRNVYGTRREALMHEISRRFGEDVPVRGDEAGLHLVASLPDHLDDRQLAHDALAAGIATRPLSGYYSHADQATRGLLLGYACVQDEDIARHFSTLARVMEDHLQLR</sequence>
<gene>
    <name evidence="8" type="ORF">HNQ50_000403</name>
</gene>
<evidence type="ECO:0000256" key="4">
    <source>
        <dbReference type="ARBA" id="ARBA00023015"/>
    </source>
</evidence>
<organism evidence="8 9">
    <name type="scientific">Silvimonas terrae</name>
    <dbReference type="NCBI Taxonomy" id="300266"/>
    <lineage>
        <taxon>Bacteria</taxon>
        <taxon>Pseudomonadati</taxon>
        <taxon>Pseudomonadota</taxon>
        <taxon>Betaproteobacteria</taxon>
        <taxon>Neisseriales</taxon>
        <taxon>Chitinibacteraceae</taxon>
        <taxon>Silvimonas</taxon>
    </lineage>
</organism>
<evidence type="ECO:0000313" key="8">
    <source>
        <dbReference type="EMBL" id="MBB5189693.1"/>
    </source>
</evidence>
<dbReference type="Pfam" id="PF00392">
    <property type="entry name" value="GntR"/>
    <property type="match status" value="1"/>
</dbReference>
<dbReference type="InterPro" id="IPR015424">
    <property type="entry name" value="PyrdxlP-dep_Trfase"/>
</dbReference>
<dbReference type="InterPro" id="IPR015421">
    <property type="entry name" value="PyrdxlP-dep_Trfase_major"/>
</dbReference>
<dbReference type="GO" id="GO:0003700">
    <property type="term" value="F:DNA-binding transcription factor activity"/>
    <property type="evidence" value="ECO:0007669"/>
    <property type="project" value="InterPro"/>
</dbReference>
<accession>A0A840RBA8</accession>
<dbReference type="GO" id="GO:0030170">
    <property type="term" value="F:pyridoxal phosphate binding"/>
    <property type="evidence" value="ECO:0007669"/>
    <property type="project" value="InterPro"/>
</dbReference>
<dbReference type="InterPro" id="IPR051446">
    <property type="entry name" value="HTH_trans_reg/aminotransferase"/>
</dbReference>